<gene>
    <name evidence="2" type="ORF">H1016_03755</name>
</gene>
<keyword evidence="1" id="KW-0819">tRNA processing</keyword>
<reference evidence="2 3" key="1">
    <citation type="journal article" name="Nat. Commun.">
        <title>Undinarchaeota illuminate DPANN phylogeny and the impact of gene transfer on archaeal evolution.</title>
        <authorList>
            <person name="Dombrowski N."/>
            <person name="Williams T.A."/>
            <person name="Sun J."/>
            <person name="Woodcroft B.J."/>
            <person name="Lee J.H."/>
            <person name="Minh B.Q."/>
            <person name="Rinke C."/>
            <person name="Spang A."/>
        </authorList>
    </citation>
    <scope>NUCLEOTIDE SEQUENCE [LARGE SCALE GENOMIC DNA]</scope>
    <source>
        <strain evidence="2">MAG_bin1129</strain>
    </source>
</reference>
<dbReference type="AlphaFoldDB" id="A0A832V5I3"/>
<dbReference type="Proteomes" id="UP000646946">
    <property type="component" value="Unassembled WGS sequence"/>
</dbReference>
<dbReference type="GO" id="GO:0008033">
    <property type="term" value="P:tRNA processing"/>
    <property type="evidence" value="ECO:0007669"/>
    <property type="project" value="UniProtKB-KW"/>
</dbReference>
<sequence length="102" mass="11545">LEFDLADFLGVYGMKRATMVSKLQFNLELARKYKMPLILASGAQNVYGLRNATQIIAFAESLGFKHEEAKAAVLKTPFELVKRNREKRKGIEIEDGVKIVKE</sequence>
<dbReference type="Gene3D" id="3.20.20.140">
    <property type="entry name" value="Metal-dependent hydrolases"/>
    <property type="match status" value="1"/>
</dbReference>
<feature type="non-terminal residue" evidence="2">
    <location>
        <position position="1"/>
    </location>
</feature>
<evidence type="ECO:0000313" key="3">
    <source>
        <dbReference type="Proteomes" id="UP000646946"/>
    </source>
</evidence>
<proteinExistence type="predicted"/>
<evidence type="ECO:0000313" key="2">
    <source>
        <dbReference type="EMBL" id="HIK00630.1"/>
    </source>
</evidence>
<evidence type="ECO:0000256" key="1">
    <source>
        <dbReference type="ARBA" id="ARBA00022694"/>
    </source>
</evidence>
<organism evidence="2 3">
    <name type="scientific">Candidatus Naiadarchaeum limnaeum</name>
    <dbReference type="NCBI Taxonomy" id="2756139"/>
    <lineage>
        <taxon>Archaea</taxon>
        <taxon>Candidatus Undinarchaeota</taxon>
        <taxon>Candidatus Undinarchaeia</taxon>
        <taxon>Candidatus Naiadarchaeales</taxon>
        <taxon>Candidatus Naiadarchaeaceae</taxon>
        <taxon>Candidatus Naiadarchaeum</taxon>
    </lineage>
</organism>
<dbReference type="InterPro" id="IPR002738">
    <property type="entry name" value="RNase_P_p30"/>
</dbReference>
<comment type="caution">
    <text evidence="2">The sequence shown here is derived from an EMBL/GenBank/DDBJ whole genome shotgun (WGS) entry which is preliminary data.</text>
</comment>
<dbReference type="Pfam" id="PF01876">
    <property type="entry name" value="RNase_P_p30"/>
    <property type="match status" value="1"/>
</dbReference>
<name>A0A832V5I3_9ARCH</name>
<keyword evidence="3" id="KW-1185">Reference proteome</keyword>
<dbReference type="SUPFAM" id="SSF89550">
    <property type="entry name" value="PHP domain-like"/>
    <property type="match status" value="1"/>
</dbReference>
<accession>A0A832V5I3</accession>
<protein>
    <submittedName>
        <fullName evidence="2">Uncharacterized protein</fullName>
    </submittedName>
</protein>
<dbReference type="InterPro" id="IPR016195">
    <property type="entry name" value="Pol/histidinol_Pase-like"/>
</dbReference>
<dbReference type="EMBL" id="DVAB01000029">
    <property type="protein sequence ID" value="HIK00630.1"/>
    <property type="molecule type" value="Genomic_DNA"/>
</dbReference>